<dbReference type="SUPFAM" id="SSF51905">
    <property type="entry name" value="FAD/NAD(P)-binding domain"/>
    <property type="match status" value="1"/>
</dbReference>
<protein>
    <recommendedName>
        <fullName evidence="5">Glucose-methanol-choline oxidoreductase N-terminal domain-containing protein</fullName>
    </recommendedName>
</protein>
<organism evidence="6 7">
    <name type="scientific">Rhipicephalus sanguineus</name>
    <name type="common">Brown dog tick</name>
    <name type="synonym">Ixodes sanguineus</name>
    <dbReference type="NCBI Taxonomy" id="34632"/>
    <lineage>
        <taxon>Eukaryota</taxon>
        <taxon>Metazoa</taxon>
        <taxon>Ecdysozoa</taxon>
        <taxon>Arthropoda</taxon>
        <taxon>Chelicerata</taxon>
        <taxon>Arachnida</taxon>
        <taxon>Acari</taxon>
        <taxon>Parasitiformes</taxon>
        <taxon>Ixodida</taxon>
        <taxon>Ixodoidea</taxon>
        <taxon>Ixodidae</taxon>
        <taxon>Rhipicephalinae</taxon>
        <taxon>Rhipicephalus</taxon>
        <taxon>Rhipicephalus</taxon>
    </lineage>
</organism>
<evidence type="ECO:0000256" key="4">
    <source>
        <dbReference type="ARBA" id="ARBA00022827"/>
    </source>
</evidence>
<name>A0A9D4PIC7_RHISA</name>
<dbReference type="GO" id="GO:0050660">
    <property type="term" value="F:flavin adenine dinucleotide binding"/>
    <property type="evidence" value="ECO:0007669"/>
    <property type="project" value="InterPro"/>
</dbReference>
<evidence type="ECO:0000256" key="2">
    <source>
        <dbReference type="ARBA" id="ARBA00010790"/>
    </source>
</evidence>
<accession>A0A9D4PIC7</accession>
<dbReference type="PANTHER" id="PTHR11552">
    <property type="entry name" value="GLUCOSE-METHANOL-CHOLINE GMC OXIDOREDUCTASE"/>
    <property type="match status" value="1"/>
</dbReference>
<evidence type="ECO:0000259" key="5">
    <source>
        <dbReference type="Pfam" id="PF00732"/>
    </source>
</evidence>
<dbReference type="Proteomes" id="UP000821837">
    <property type="component" value="Unassembled WGS sequence"/>
</dbReference>
<reference evidence="6" key="2">
    <citation type="submission" date="2021-09" db="EMBL/GenBank/DDBJ databases">
        <authorList>
            <person name="Jia N."/>
            <person name="Wang J."/>
            <person name="Shi W."/>
            <person name="Du L."/>
            <person name="Sun Y."/>
            <person name="Zhan W."/>
            <person name="Jiang J."/>
            <person name="Wang Q."/>
            <person name="Zhang B."/>
            <person name="Ji P."/>
            <person name="Sakyi L.B."/>
            <person name="Cui X."/>
            <person name="Yuan T."/>
            <person name="Jiang B."/>
            <person name="Yang W."/>
            <person name="Lam T.T.-Y."/>
            <person name="Chang Q."/>
            <person name="Ding S."/>
            <person name="Wang X."/>
            <person name="Zhu J."/>
            <person name="Ruan X."/>
            <person name="Zhao L."/>
            <person name="Wei J."/>
            <person name="Que T."/>
            <person name="Du C."/>
            <person name="Cheng J."/>
            <person name="Dai P."/>
            <person name="Han X."/>
            <person name="Huang E."/>
            <person name="Gao Y."/>
            <person name="Liu J."/>
            <person name="Shao H."/>
            <person name="Ye R."/>
            <person name="Li L."/>
            <person name="Wei W."/>
            <person name="Wang X."/>
            <person name="Wang C."/>
            <person name="Huo Q."/>
            <person name="Li W."/>
            <person name="Guo W."/>
            <person name="Chen H."/>
            <person name="Chen S."/>
            <person name="Zhou L."/>
            <person name="Zhou L."/>
            <person name="Ni X."/>
            <person name="Tian J."/>
            <person name="Zhou Y."/>
            <person name="Sheng Y."/>
            <person name="Liu T."/>
            <person name="Pan Y."/>
            <person name="Xia L."/>
            <person name="Li J."/>
            <person name="Zhao F."/>
            <person name="Cao W."/>
        </authorList>
    </citation>
    <scope>NUCLEOTIDE SEQUENCE</scope>
    <source>
        <strain evidence="6">Rsan-2018</strain>
        <tissue evidence="6">Larvae</tissue>
    </source>
</reference>
<dbReference type="PROSITE" id="PS51257">
    <property type="entry name" value="PROKAR_LIPOPROTEIN"/>
    <property type="match status" value="1"/>
</dbReference>
<sequence length="274" mass="29602">MEPPKEPEPETPILYTHYDYVIVGGGSAGCVLANRLSADPSRTVLLIEAGQMEENYTMFSQTPLVFIGTQVPLFAPLLIGSEIDWQYITEPQQHACLSMVDQRCPWARGKVMGGSSAINFMLYVRGNRRDYDIWKYEFGAHGWSYEDVLPHFIKIENSSLPDHDQAYRGTAGEIPVMYASTQTTLGGAFLEACMENGYPIVDYNGESQAGLGAGGERAPGLFAVTAASRACSGGEAVAAEGADGEPVGLLSAVETAEKENAGRTYEHEEGEGNS</sequence>
<dbReference type="VEuPathDB" id="VectorBase:RSAN_048925"/>
<dbReference type="InterPro" id="IPR036188">
    <property type="entry name" value="FAD/NAD-bd_sf"/>
</dbReference>
<reference evidence="6" key="1">
    <citation type="journal article" date="2020" name="Cell">
        <title>Large-Scale Comparative Analyses of Tick Genomes Elucidate Their Genetic Diversity and Vector Capacities.</title>
        <authorList>
            <consortium name="Tick Genome and Microbiome Consortium (TIGMIC)"/>
            <person name="Jia N."/>
            <person name="Wang J."/>
            <person name="Shi W."/>
            <person name="Du L."/>
            <person name="Sun Y."/>
            <person name="Zhan W."/>
            <person name="Jiang J.F."/>
            <person name="Wang Q."/>
            <person name="Zhang B."/>
            <person name="Ji P."/>
            <person name="Bell-Sakyi L."/>
            <person name="Cui X.M."/>
            <person name="Yuan T.T."/>
            <person name="Jiang B.G."/>
            <person name="Yang W.F."/>
            <person name="Lam T.T."/>
            <person name="Chang Q.C."/>
            <person name="Ding S.J."/>
            <person name="Wang X.J."/>
            <person name="Zhu J.G."/>
            <person name="Ruan X.D."/>
            <person name="Zhao L."/>
            <person name="Wei J.T."/>
            <person name="Ye R.Z."/>
            <person name="Que T.C."/>
            <person name="Du C.H."/>
            <person name="Zhou Y.H."/>
            <person name="Cheng J.X."/>
            <person name="Dai P.F."/>
            <person name="Guo W.B."/>
            <person name="Han X.H."/>
            <person name="Huang E.J."/>
            <person name="Li L.F."/>
            <person name="Wei W."/>
            <person name="Gao Y.C."/>
            <person name="Liu J.Z."/>
            <person name="Shao H.Z."/>
            <person name="Wang X."/>
            <person name="Wang C.C."/>
            <person name="Yang T.C."/>
            <person name="Huo Q.B."/>
            <person name="Li W."/>
            <person name="Chen H.Y."/>
            <person name="Chen S.E."/>
            <person name="Zhou L.G."/>
            <person name="Ni X.B."/>
            <person name="Tian J.H."/>
            <person name="Sheng Y."/>
            <person name="Liu T."/>
            <person name="Pan Y.S."/>
            <person name="Xia L.Y."/>
            <person name="Li J."/>
            <person name="Zhao F."/>
            <person name="Cao W.C."/>
        </authorList>
    </citation>
    <scope>NUCLEOTIDE SEQUENCE</scope>
    <source>
        <strain evidence="6">Rsan-2018</strain>
    </source>
</reference>
<evidence type="ECO:0000313" key="6">
    <source>
        <dbReference type="EMBL" id="KAH7943063.1"/>
    </source>
</evidence>
<proteinExistence type="inferred from homology"/>
<dbReference type="GO" id="GO:0016614">
    <property type="term" value="F:oxidoreductase activity, acting on CH-OH group of donors"/>
    <property type="evidence" value="ECO:0007669"/>
    <property type="project" value="InterPro"/>
</dbReference>
<dbReference type="PANTHER" id="PTHR11552:SF147">
    <property type="entry name" value="CHOLINE DEHYDROGENASE, MITOCHONDRIAL"/>
    <property type="match status" value="1"/>
</dbReference>
<dbReference type="Gene3D" id="3.30.560.10">
    <property type="entry name" value="Glucose Oxidase, domain 3"/>
    <property type="match status" value="1"/>
</dbReference>
<keyword evidence="4" id="KW-0274">FAD</keyword>
<evidence type="ECO:0000313" key="7">
    <source>
        <dbReference type="Proteomes" id="UP000821837"/>
    </source>
</evidence>
<dbReference type="EMBL" id="JABSTV010001253">
    <property type="protein sequence ID" value="KAH7943063.1"/>
    <property type="molecule type" value="Genomic_DNA"/>
</dbReference>
<comment type="cofactor">
    <cofactor evidence="1">
        <name>FAD</name>
        <dbReference type="ChEBI" id="CHEBI:57692"/>
    </cofactor>
</comment>
<comment type="caution">
    <text evidence="6">The sequence shown here is derived from an EMBL/GenBank/DDBJ whole genome shotgun (WGS) entry which is preliminary data.</text>
</comment>
<dbReference type="Gene3D" id="3.50.50.60">
    <property type="entry name" value="FAD/NAD(P)-binding domain"/>
    <property type="match status" value="1"/>
</dbReference>
<feature type="domain" description="Glucose-methanol-choline oxidoreductase N-terminal" evidence="5">
    <location>
        <begin position="18"/>
        <end position="212"/>
    </location>
</feature>
<dbReference type="Pfam" id="PF00732">
    <property type="entry name" value="GMC_oxred_N"/>
    <property type="match status" value="1"/>
</dbReference>
<dbReference type="AlphaFoldDB" id="A0A9D4PIC7"/>
<dbReference type="InterPro" id="IPR000172">
    <property type="entry name" value="GMC_OxRdtase_N"/>
</dbReference>
<keyword evidence="7" id="KW-1185">Reference proteome</keyword>
<evidence type="ECO:0000256" key="3">
    <source>
        <dbReference type="ARBA" id="ARBA00022630"/>
    </source>
</evidence>
<comment type="similarity">
    <text evidence="2">Belongs to the GMC oxidoreductase family.</text>
</comment>
<dbReference type="InterPro" id="IPR012132">
    <property type="entry name" value="GMC_OxRdtase"/>
</dbReference>
<gene>
    <name evidence="6" type="ORF">HPB52_004880</name>
</gene>
<evidence type="ECO:0000256" key="1">
    <source>
        <dbReference type="ARBA" id="ARBA00001974"/>
    </source>
</evidence>
<keyword evidence="3" id="KW-0285">Flavoprotein</keyword>